<evidence type="ECO:0000256" key="2">
    <source>
        <dbReference type="SAM" id="MobiDB-lite"/>
    </source>
</evidence>
<proteinExistence type="predicted"/>
<evidence type="ECO:0000256" key="1">
    <source>
        <dbReference type="SAM" id="Coils"/>
    </source>
</evidence>
<evidence type="ECO:0000313" key="4">
    <source>
        <dbReference type="EMBL" id="KAF5219161.1"/>
    </source>
</evidence>
<dbReference type="VEuPathDB" id="TriTrypDB:BCY84_15608"/>
<comment type="caution">
    <text evidence="4">The sequence shown here is derived from an EMBL/GenBank/DDBJ whole genome shotgun (WGS) entry which is preliminary data.</text>
</comment>
<feature type="transmembrane region" description="Helical" evidence="3">
    <location>
        <begin position="16"/>
        <end position="36"/>
    </location>
</feature>
<gene>
    <name evidence="4" type="ORF">ECC02_007857</name>
</gene>
<name>A0A7J6XXD8_TRYCR</name>
<sequence>MHGCSSTNARAPSSHFFLLFVFFYRLFFWLFFVFVVHRRCRCHQPTGAVTGVMDSAREALLAETKRLLAALNDENRELKAENTRLLARCKTAAERLTSVSVEKEGLEKDLKHINFNLMHQLRVKVSAVKEHERRAAQLQATVTGLEAQLQESRLAQESAVKESKMQREQIAVLESRLQQLTERLFRTEAEAGKYADDLNAAISGHREAVAKIQHDGAERLKQVEEALRVSRGNEAGLERVVEELRYELGRAKEVLRQSHCSSSEGQRRTLSARSEALYAHEQVLTACNASCQQLRELQQKLRGLESLATNAGHHVEQTLERGEARLREQMEHFIGTDEALVAFLCQRIMDQEGALHAAREELARAHHRLRESEGELHKLRTEKQSYESELKSLTALQQEMQTMRAERQAHGRIEEELRAEVGRWRHEAERSASQVTEFRRLLQEQREQSEAADRIHKREEDDVDERLREFSAAVSQALRKFDSTTRHRRRLSSSAGGVTLSHAPSTQLTEYAPDGNTSSPSVVRVEPSSGALSHT</sequence>
<evidence type="ECO:0000256" key="3">
    <source>
        <dbReference type="SAM" id="Phobius"/>
    </source>
</evidence>
<evidence type="ECO:0000313" key="5">
    <source>
        <dbReference type="Proteomes" id="UP000583944"/>
    </source>
</evidence>
<keyword evidence="3" id="KW-0812">Transmembrane</keyword>
<dbReference type="VEuPathDB" id="TriTrypDB:ECC02_007857"/>
<keyword evidence="3" id="KW-1133">Transmembrane helix</keyword>
<keyword evidence="3" id="KW-0472">Membrane</keyword>
<accession>A0A7J6XXD8</accession>
<protein>
    <submittedName>
        <fullName evidence="4">Uncharacterized protein</fullName>
    </submittedName>
</protein>
<organism evidence="4 5">
    <name type="scientific">Trypanosoma cruzi</name>
    <dbReference type="NCBI Taxonomy" id="5693"/>
    <lineage>
        <taxon>Eukaryota</taxon>
        <taxon>Discoba</taxon>
        <taxon>Euglenozoa</taxon>
        <taxon>Kinetoplastea</taxon>
        <taxon>Metakinetoplastina</taxon>
        <taxon>Trypanosomatida</taxon>
        <taxon>Trypanosomatidae</taxon>
        <taxon>Trypanosoma</taxon>
        <taxon>Schizotrypanum</taxon>
    </lineage>
</organism>
<feature type="compositionally biased region" description="Low complexity" evidence="2">
    <location>
        <begin position="518"/>
        <end position="529"/>
    </location>
</feature>
<dbReference type="EMBL" id="JABDHM010000076">
    <property type="protein sequence ID" value="KAF5219161.1"/>
    <property type="molecule type" value="Genomic_DNA"/>
</dbReference>
<feature type="region of interest" description="Disordered" evidence="2">
    <location>
        <begin position="444"/>
        <end position="465"/>
    </location>
</feature>
<feature type="region of interest" description="Disordered" evidence="2">
    <location>
        <begin position="482"/>
        <end position="535"/>
    </location>
</feature>
<feature type="coiled-coil region" evidence="1">
    <location>
        <begin position="57"/>
        <end position="95"/>
    </location>
</feature>
<feature type="coiled-coil region" evidence="1">
    <location>
        <begin position="355"/>
        <end position="406"/>
    </location>
</feature>
<dbReference type="AlphaFoldDB" id="A0A7J6XXD8"/>
<feature type="coiled-coil region" evidence="1">
    <location>
        <begin position="128"/>
        <end position="190"/>
    </location>
</feature>
<keyword evidence="1" id="KW-0175">Coiled coil</keyword>
<reference evidence="4 5" key="1">
    <citation type="journal article" date="2019" name="Genome Biol. Evol.">
        <title>Nanopore Sequencing Significantly Improves Genome Assembly of the Protozoan Parasite Trypanosoma cruzi.</title>
        <authorList>
            <person name="Diaz-Viraque F."/>
            <person name="Pita S."/>
            <person name="Greif G."/>
            <person name="de Souza R.C.M."/>
            <person name="Iraola G."/>
            <person name="Robello C."/>
        </authorList>
    </citation>
    <scope>NUCLEOTIDE SEQUENCE [LARGE SCALE GENOMIC DNA]</scope>
    <source>
        <strain evidence="4 5">Berenice</strain>
    </source>
</reference>
<dbReference type="Proteomes" id="UP000583944">
    <property type="component" value="Unassembled WGS sequence"/>
</dbReference>